<feature type="chain" id="PRO_5005809251" description="DUF2946 family protein" evidence="1">
    <location>
        <begin position="19"/>
        <end position="124"/>
    </location>
</feature>
<feature type="signal peptide" evidence="1">
    <location>
        <begin position="1"/>
        <end position="18"/>
    </location>
</feature>
<keyword evidence="3" id="KW-1185">Reference proteome</keyword>
<dbReference type="AlphaFoldDB" id="A0A0M7A5T7"/>
<reference evidence="3" key="1">
    <citation type="submission" date="2015-07" db="EMBL/GenBank/DDBJ databases">
        <authorList>
            <person name="Rodrigo-Torres Lidia"/>
            <person name="Arahal R.David."/>
        </authorList>
    </citation>
    <scope>NUCLEOTIDE SEQUENCE [LARGE SCALE GENOMIC DNA]</scope>
    <source>
        <strain evidence="3">CECT 5112</strain>
    </source>
</reference>
<evidence type="ECO:0008006" key="4">
    <source>
        <dbReference type="Google" id="ProtNLM"/>
    </source>
</evidence>
<evidence type="ECO:0000256" key="1">
    <source>
        <dbReference type="SAM" id="SignalP"/>
    </source>
</evidence>
<gene>
    <name evidence="2" type="ORF">LAX5112_02512</name>
</gene>
<dbReference type="STRING" id="388408.LAX5112_02512"/>
<keyword evidence="1" id="KW-0732">Signal</keyword>
<proteinExistence type="predicted"/>
<evidence type="ECO:0000313" key="3">
    <source>
        <dbReference type="Proteomes" id="UP000053235"/>
    </source>
</evidence>
<name>A0A0M7A5T7_9HYPH</name>
<sequence length="124" mass="12823">MRSFLTVLLLILFTAVHGVPAAAFNVSDWESQAGSFSVAAVLEDVNNVELPMQTADLNEVMACCGQEVSDAAPHAGSKCSSDCASVLPMPPGLVVPGSVRVHENAVKTLTMAAPAVADHPPQPV</sequence>
<protein>
    <recommendedName>
        <fullName evidence="4">DUF2946 family protein</fullName>
    </recommendedName>
</protein>
<dbReference type="Proteomes" id="UP000053235">
    <property type="component" value="Unassembled WGS sequence"/>
</dbReference>
<accession>A0A0M7A5T7</accession>
<dbReference type="EMBL" id="CXWD01000008">
    <property type="protein sequence ID" value="CTQ70448.1"/>
    <property type="molecule type" value="Genomic_DNA"/>
</dbReference>
<dbReference type="RefSeq" id="WP_055672088.1">
    <property type="nucleotide sequence ID" value="NZ_CXWD01000008.1"/>
</dbReference>
<organism evidence="2 3">
    <name type="scientific">Roseibium alexandrii</name>
    <dbReference type="NCBI Taxonomy" id="388408"/>
    <lineage>
        <taxon>Bacteria</taxon>
        <taxon>Pseudomonadati</taxon>
        <taxon>Pseudomonadota</taxon>
        <taxon>Alphaproteobacteria</taxon>
        <taxon>Hyphomicrobiales</taxon>
        <taxon>Stappiaceae</taxon>
        <taxon>Roseibium</taxon>
    </lineage>
</organism>
<evidence type="ECO:0000313" key="2">
    <source>
        <dbReference type="EMBL" id="CTQ70448.1"/>
    </source>
</evidence>